<accession>A0ABR8PS83</accession>
<organism evidence="4 5">
    <name type="scientific">Clostridium cibarium</name>
    <dbReference type="NCBI Taxonomy" id="2762247"/>
    <lineage>
        <taxon>Bacteria</taxon>
        <taxon>Bacillati</taxon>
        <taxon>Bacillota</taxon>
        <taxon>Clostridia</taxon>
        <taxon>Eubacteriales</taxon>
        <taxon>Clostridiaceae</taxon>
        <taxon>Clostridium</taxon>
    </lineage>
</organism>
<dbReference type="PANTHER" id="PTHR43156:SF2">
    <property type="entry name" value="STAGE II SPORULATION PROTEIN E"/>
    <property type="match status" value="1"/>
</dbReference>
<dbReference type="SUPFAM" id="SSF81606">
    <property type="entry name" value="PP2C-like"/>
    <property type="match status" value="1"/>
</dbReference>
<keyword evidence="2" id="KW-0472">Membrane</keyword>
<sequence length="795" mass="88625">MQYGLDVDTYKRIKNHKKVLNLGEEPIRYMSILLIGILISRVIFFLDSKNMSGIAPFGVAYLLAITIKNNEKNTLSAAIGAAIGYISISMTVNDKYGNLIAIIMLVLYSAVIKAMDKYAKEYYMYGVIAISYIINGFMVSGYDLGVNITISLINTLIVLPVYYVIRYGITCIEEFNTNYFFSIEEMISMGVIICLIISGIGELEILGISIRSVFAYTVILLIAYVGGATYGAAIGVAMGIIVGLSSGDIANSITFYSVAGLISGVFKDTGKIFTFLSYLIMYFTLSLYCHDLSMNSLIEVLISGGLLFVTPRILIDAISIEMNVDRKRGMVNETELTEIKEEFTDKVKLLETALLSVSRTLYVIGENDKLMYKNKSAALIENLADRVCPKCARCEKCWERDFNSTYKSFEKLIKSYENKKIIFPSELEKICLYKFELMKNTEIIVDNLNYKEILKARLGDGRQLLANHVENIASSMRDMLADFKERVTVCNEVERLIRRALNKNGIHYKKMFCYRDSSGRLKVKLRMQNCGGGNFCGKRILPIINDVVSEHVCIGGEGCKIDPISNECVVIFEESPKYHMVSYGAMTSKEGEDYTGDTFSFGKTKEGSYMTLISDGMGSGPEAGKESKVTVELVEDFIEAGFDKDTTVNMVNSIMAMKFEEDEKFSTLDLNLVDLYSGWISFIKIGAVASFVKSGKKVRAITSNMPPFGLVDKVEVEEVKQKVKNGDLIITISDGILDVSKESLGSYNWLMEYLEDASKNPKKLASDILDKAKELSGGVAKDDMTVVVSKVYAMY</sequence>
<feature type="transmembrane region" description="Helical" evidence="2">
    <location>
        <begin position="214"/>
        <end position="242"/>
    </location>
</feature>
<feature type="domain" description="PPM-type phosphatase" evidence="3">
    <location>
        <begin position="577"/>
        <end position="791"/>
    </location>
</feature>
<feature type="transmembrane region" description="Helical" evidence="2">
    <location>
        <begin position="272"/>
        <end position="289"/>
    </location>
</feature>
<keyword evidence="5" id="KW-1185">Reference proteome</keyword>
<evidence type="ECO:0000259" key="3">
    <source>
        <dbReference type="SMART" id="SM00331"/>
    </source>
</evidence>
<feature type="transmembrane region" description="Helical" evidence="2">
    <location>
        <begin position="122"/>
        <end position="142"/>
    </location>
</feature>
<dbReference type="Gene3D" id="3.60.40.10">
    <property type="entry name" value="PPM-type phosphatase domain"/>
    <property type="match status" value="1"/>
</dbReference>
<keyword evidence="2" id="KW-1133">Transmembrane helix</keyword>
<dbReference type="PANTHER" id="PTHR43156">
    <property type="entry name" value="STAGE II SPORULATION PROTEIN E-RELATED"/>
    <property type="match status" value="1"/>
</dbReference>
<comment type="caution">
    <text evidence="4">The sequence shown here is derived from an EMBL/GenBank/DDBJ whole genome shotgun (WGS) entry which is preliminary data.</text>
</comment>
<protein>
    <submittedName>
        <fullName evidence="4">Stage II sporulation protein E</fullName>
        <ecNumber evidence="4">3.1.3.16</ecNumber>
    </submittedName>
</protein>
<dbReference type="InterPro" id="IPR045768">
    <property type="entry name" value="SpoIIE_N"/>
</dbReference>
<keyword evidence="2" id="KW-0812">Transmembrane</keyword>
<dbReference type="EC" id="3.1.3.16" evidence="4"/>
<dbReference type="RefSeq" id="WP_143317559.1">
    <property type="nucleotide sequence ID" value="NZ_JACSRA010000007.1"/>
</dbReference>
<dbReference type="Pfam" id="PF07228">
    <property type="entry name" value="SpoIIE"/>
    <property type="match status" value="1"/>
</dbReference>
<feature type="transmembrane region" description="Helical" evidence="2">
    <location>
        <begin position="148"/>
        <end position="165"/>
    </location>
</feature>
<dbReference type="Proteomes" id="UP000627781">
    <property type="component" value="Unassembled WGS sequence"/>
</dbReference>
<reference evidence="4 5" key="1">
    <citation type="submission" date="2020-08" db="EMBL/GenBank/DDBJ databases">
        <title>A Genomic Blueprint of the Chicken Gut Microbiome.</title>
        <authorList>
            <person name="Gilroy R."/>
            <person name="Ravi A."/>
            <person name="Getino M."/>
            <person name="Pursley I."/>
            <person name="Horton D.L."/>
            <person name="Alikhan N.-F."/>
            <person name="Baker D."/>
            <person name="Gharbi K."/>
            <person name="Hall N."/>
            <person name="Watson M."/>
            <person name="Adriaenssens E.M."/>
            <person name="Foster-Nyarko E."/>
            <person name="Jarju S."/>
            <person name="Secka A."/>
            <person name="Antonio M."/>
            <person name="Oren A."/>
            <person name="Chaudhuri R."/>
            <person name="La Ragione R.M."/>
            <person name="Hildebrand F."/>
            <person name="Pallen M.J."/>
        </authorList>
    </citation>
    <scope>NUCLEOTIDE SEQUENCE [LARGE SCALE GENOMIC DNA]</scope>
    <source>
        <strain evidence="4 5">Sa3CVN1</strain>
    </source>
</reference>
<dbReference type="InterPro" id="IPR001932">
    <property type="entry name" value="PPM-type_phosphatase-like_dom"/>
</dbReference>
<evidence type="ECO:0000256" key="2">
    <source>
        <dbReference type="SAM" id="Phobius"/>
    </source>
</evidence>
<feature type="transmembrane region" description="Helical" evidence="2">
    <location>
        <begin position="186"/>
        <end position="208"/>
    </location>
</feature>
<evidence type="ECO:0000313" key="5">
    <source>
        <dbReference type="Proteomes" id="UP000627781"/>
    </source>
</evidence>
<feature type="transmembrane region" description="Helical" evidence="2">
    <location>
        <begin position="27"/>
        <end position="45"/>
    </location>
</feature>
<dbReference type="Pfam" id="PF19732">
    <property type="entry name" value="SpoIIE_N"/>
    <property type="match status" value="1"/>
</dbReference>
<feature type="transmembrane region" description="Helical" evidence="2">
    <location>
        <begin position="98"/>
        <end position="115"/>
    </location>
</feature>
<dbReference type="NCBIfam" id="TIGR02865">
    <property type="entry name" value="spore_II_E"/>
    <property type="match status" value="1"/>
</dbReference>
<evidence type="ECO:0000256" key="1">
    <source>
        <dbReference type="ARBA" id="ARBA00022801"/>
    </source>
</evidence>
<dbReference type="InterPro" id="IPR014221">
    <property type="entry name" value="SpoII_E"/>
</dbReference>
<evidence type="ECO:0000313" key="4">
    <source>
        <dbReference type="EMBL" id="MBD7910975.1"/>
    </source>
</evidence>
<feature type="transmembrane region" description="Helical" evidence="2">
    <location>
        <begin position="296"/>
        <end position="315"/>
    </location>
</feature>
<dbReference type="InterPro" id="IPR052016">
    <property type="entry name" value="Bact_Sigma-Reg"/>
</dbReference>
<keyword evidence="1 4" id="KW-0378">Hydrolase</keyword>
<dbReference type="InterPro" id="IPR036457">
    <property type="entry name" value="PPM-type-like_dom_sf"/>
</dbReference>
<dbReference type="EMBL" id="JACSRA010000007">
    <property type="protein sequence ID" value="MBD7910975.1"/>
    <property type="molecule type" value="Genomic_DNA"/>
</dbReference>
<name>A0ABR8PS83_9CLOT</name>
<dbReference type="SMART" id="SM00331">
    <property type="entry name" value="PP2C_SIG"/>
    <property type="match status" value="1"/>
</dbReference>
<gene>
    <name evidence="4" type="primary">spoIIE</name>
    <name evidence="4" type="ORF">H9661_06365</name>
</gene>
<proteinExistence type="predicted"/>
<dbReference type="GO" id="GO:0004722">
    <property type="term" value="F:protein serine/threonine phosphatase activity"/>
    <property type="evidence" value="ECO:0007669"/>
    <property type="project" value="UniProtKB-EC"/>
</dbReference>